<dbReference type="PANTHER" id="PTHR34185">
    <property type="entry name" value="DIADENYLATE CYCLASE"/>
    <property type="match status" value="1"/>
</dbReference>
<comment type="catalytic activity">
    <reaction evidence="1 10">
        <text>2 ATP = 3',3'-c-di-AMP + 2 diphosphate</text>
        <dbReference type="Rhea" id="RHEA:35655"/>
        <dbReference type="ChEBI" id="CHEBI:30616"/>
        <dbReference type="ChEBI" id="CHEBI:33019"/>
        <dbReference type="ChEBI" id="CHEBI:71500"/>
        <dbReference type="EC" id="2.7.7.85"/>
    </reaction>
</comment>
<keyword evidence="5 10" id="KW-0548">Nucleotidyltransferase</keyword>
<keyword evidence="9 10" id="KW-0472">Membrane</keyword>
<dbReference type="InterPro" id="IPR036888">
    <property type="entry name" value="DNA_integrity_DisA_N_sf"/>
</dbReference>
<dbReference type="OrthoDB" id="9807385at2"/>
<keyword evidence="8 10" id="KW-1133">Transmembrane helix</keyword>
<dbReference type="PROSITE" id="PS51794">
    <property type="entry name" value="DAC"/>
    <property type="match status" value="1"/>
</dbReference>
<evidence type="ECO:0000256" key="6">
    <source>
        <dbReference type="ARBA" id="ARBA00022741"/>
    </source>
</evidence>
<dbReference type="HAMAP" id="MF_01499">
    <property type="entry name" value="DacA"/>
    <property type="match status" value="1"/>
</dbReference>
<dbReference type="PANTHER" id="PTHR34185:SF1">
    <property type="entry name" value="DIADENYLATE CYCLASE"/>
    <property type="match status" value="1"/>
</dbReference>
<evidence type="ECO:0000256" key="4">
    <source>
        <dbReference type="ARBA" id="ARBA00022692"/>
    </source>
</evidence>
<organism evidence="12 13">
    <name type="scientific">Heliorestis convoluta</name>
    <dbReference type="NCBI Taxonomy" id="356322"/>
    <lineage>
        <taxon>Bacteria</taxon>
        <taxon>Bacillati</taxon>
        <taxon>Bacillota</taxon>
        <taxon>Clostridia</taxon>
        <taxon>Eubacteriales</taxon>
        <taxon>Heliobacteriaceae</taxon>
        <taxon>Heliorestis</taxon>
    </lineage>
</organism>
<keyword evidence="7 10" id="KW-0067">ATP-binding</keyword>
<sequence length="270" mass="29765">MFPPAFEQFDILSVIDILLVAYIIYRLTLFIKGTRAVQLLKGFGVLIIASYLSEALNLTTLSWILKQAWTALIVALPIVFQPELRRTLEQLGRGKLFRASVPIMGEEDRSQLIGEVVRAIGILTKNKIGALLIFERQTGVNDVIETGTKIDGKVSAEFLVNIFIPNTPLHDGAVVIQGDRVAAAGCYLPLTDNPDVSKEMGTRHRAGIGITEQSDAVSVIVSEETGTISVAIDGIITRHLDETTLSARLEELLQPKNSNSRPFWQWRSGR</sequence>
<protein>
    <recommendedName>
        <fullName evidence="10">Diadenylate cyclase</fullName>
        <shortName evidence="10">DAC</shortName>
        <ecNumber evidence="10">2.7.7.85</ecNumber>
    </recommendedName>
    <alternativeName>
        <fullName evidence="10">Cyclic-di-AMP synthase</fullName>
        <shortName evidence="10">c-di-AMP synthase</shortName>
    </alternativeName>
</protein>
<dbReference type="FunFam" id="3.40.1700.10:FF:000002">
    <property type="entry name" value="Diadenylate cyclase"/>
    <property type="match status" value="1"/>
</dbReference>
<feature type="transmembrane region" description="Helical" evidence="10">
    <location>
        <begin position="12"/>
        <end position="31"/>
    </location>
</feature>
<keyword evidence="6 10" id="KW-0547">Nucleotide-binding</keyword>
<evidence type="ECO:0000256" key="10">
    <source>
        <dbReference type="HAMAP-Rule" id="MF_01499"/>
    </source>
</evidence>
<dbReference type="NCBIfam" id="TIGR00159">
    <property type="entry name" value="diadenylate cyclase CdaA"/>
    <property type="match status" value="1"/>
</dbReference>
<dbReference type="Proteomes" id="UP000366051">
    <property type="component" value="Chromosome"/>
</dbReference>
<dbReference type="KEGG" id="hcv:FTV88_0239"/>
<evidence type="ECO:0000256" key="1">
    <source>
        <dbReference type="ARBA" id="ARBA00000877"/>
    </source>
</evidence>
<dbReference type="SUPFAM" id="SSF143597">
    <property type="entry name" value="YojJ-like"/>
    <property type="match status" value="1"/>
</dbReference>
<dbReference type="RefSeq" id="WP_153726446.1">
    <property type="nucleotide sequence ID" value="NZ_CP045875.1"/>
</dbReference>
<dbReference type="Pfam" id="PF02457">
    <property type="entry name" value="DAC"/>
    <property type="match status" value="1"/>
</dbReference>
<dbReference type="PIRSF" id="PIRSF004793">
    <property type="entry name" value="UCP004793"/>
    <property type="match status" value="1"/>
</dbReference>
<feature type="transmembrane region" description="Helical" evidence="10">
    <location>
        <begin position="43"/>
        <end position="65"/>
    </location>
</feature>
<evidence type="ECO:0000313" key="13">
    <source>
        <dbReference type="Proteomes" id="UP000366051"/>
    </source>
</evidence>
<evidence type="ECO:0000256" key="2">
    <source>
        <dbReference type="ARBA" id="ARBA00022475"/>
    </source>
</evidence>
<keyword evidence="3 10" id="KW-0808">Transferase</keyword>
<dbReference type="GO" id="GO:0006171">
    <property type="term" value="P:cAMP biosynthetic process"/>
    <property type="evidence" value="ECO:0007669"/>
    <property type="project" value="InterPro"/>
</dbReference>
<dbReference type="GO" id="GO:0004016">
    <property type="term" value="F:adenylate cyclase activity"/>
    <property type="evidence" value="ECO:0007669"/>
    <property type="project" value="UniProtKB-UniRule"/>
</dbReference>
<proteinExistence type="inferred from homology"/>
<accession>A0A5Q2MVZ8</accession>
<feature type="domain" description="DAC" evidence="11">
    <location>
        <begin position="81"/>
        <end position="242"/>
    </location>
</feature>
<dbReference type="AlphaFoldDB" id="A0A5Q2MVZ8"/>
<comment type="subunit">
    <text evidence="10">Probably a homodimer.</text>
</comment>
<evidence type="ECO:0000256" key="3">
    <source>
        <dbReference type="ARBA" id="ARBA00022679"/>
    </source>
</evidence>
<evidence type="ECO:0000259" key="11">
    <source>
        <dbReference type="PROSITE" id="PS51794"/>
    </source>
</evidence>
<gene>
    <name evidence="10" type="primary">dacA</name>
    <name evidence="12" type="ORF">FTV88_0239</name>
</gene>
<evidence type="ECO:0000256" key="9">
    <source>
        <dbReference type="ARBA" id="ARBA00023136"/>
    </source>
</evidence>
<dbReference type="Gene3D" id="3.40.1700.10">
    <property type="entry name" value="DNA integrity scanning protein, DisA, N-terminal domain"/>
    <property type="match status" value="1"/>
</dbReference>
<keyword evidence="13" id="KW-1185">Reference proteome</keyword>
<dbReference type="InterPro" id="IPR050338">
    <property type="entry name" value="DisA"/>
</dbReference>
<comment type="similarity">
    <text evidence="10">Belongs to the adenylate cyclase family. DacA/CdaA subfamily.</text>
</comment>
<evidence type="ECO:0000256" key="8">
    <source>
        <dbReference type="ARBA" id="ARBA00022989"/>
    </source>
</evidence>
<dbReference type="InterPro" id="IPR003390">
    <property type="entry name" value="DNA_integrity_scan_DisA_N"/>
</dbReference>
<dbReference type="GO" id="GO:0005524">
    <property type="term" value="F:ATP binding"/>
    <property type="evidence" value="ECO:0007669"/>
    <property type="project" value="UniProtKB-UniRule"/>
</dbReference>
<comment type="caution">
    <text evidence="10">Lacks conserved residue(s) required for the propagation of feature annotation.</text>
</comment>
<reference evidence="13" key="1">
    <citation type="submission" date="2019-11" db="EMBL/GenBank/DDBJ databases">
        <title>Genome sequence of Heliorestis convoluta strain HH, an alkaliphilic and minimalistic phototrophic bacterium from a soda lake in Egypt.</title>
        <authorList>
            <person name="Dewey E.D."/>
            <person name="Stokes L.M."/>
            <person name="Burchell B.M."/>
            <person name="Shaffer K.N."/>
            <person name="Huntington A.M."/>
            <person name="Baker J.M."/>
            <person name="Nadendla S."/>
            <person name="Giglio M.G."/>
            <person name="Touchman J.W."/>
            <person name="Blankenship R.E."/>
            <person name="Madigan M.T."/>
            <person name="Sattley W.M."/>
        </authorList>
    </citation>
    <scope>NUCLEOTIDE SEQUENCE [LARGE SCALE GENOMIC DNA]</scope>
    <source>
        <strain evidence="13">HH</strain>
    </source>
</reference>
<dbReference type="InterPro" id="IPR045585">
    <property type="entry name" value="CdaA_N"/>
</dbReference>
<dbReference type="Pfam" id="PF19293">
    <property type="entry name" value="CdaA_N"/>
    <property type="match status" value="1"/>
</dbReference>
<keyword evidence="2 10" id="KW-1003">Cell membrane</keyword>
<dbReference type="InterPro" id="IPR034701">
    <property type="entry name" value="CdaA"/>
</dbReference>
<keyword evidence="4 10" id="KW-0812">Transmembrane</keyword>
<evidence type="ECO:0000313" key="12">
    <source>
        <dbReference type="EMBL" id="QGG46418.1"/>
    </source>
</evidence>
<dbReference type="GO" id="GO:0106408">
    <property type="term" value="F:diadenylate cyclase activity"/>
    <property type="evidence" value="ECO:0007669"/>
    <property type="project" value="UniProtKB-EC"/>
</dbReference>
<dbReference type="EMBL" id="CP045875">
    <property type="protein sequence ID" value="QGG46418.1"/>
    <property type="molecule type" value="Genomic_DNA"/>
</dbReference>
<comment type="function">
    <text evidence="10">Catalyzes the condensation of 2 ATP molecules into cyclic di-AMP (c-di-AMP), a second messenger used to regulate differing processes in different bacteria.</text>
</comment>
<dbReference type="InterPro" id="IPR014046">
    <property type="entry name" value="C-di-AMP_synthase"/>
</dbReference>
<dbReference type="EC" id="2.7.7.85" evidence="10"/>
<name>A0A5Q2MVZ8_9FIRM</name>
<evidence type="ECO:0000256" key="7">
    <source>
        <dbReference type="ARBA" id="ARBA00022840"/>
    </source>
</evidence>
<evidence type="ECO:0000256" key="5">
    <source>
        <dbReference type="ARBA" id="ARBA00022695"/>
    </source>
</evidence>